<evidence type="ECO:0000313" key="3">
    <source>
        <dbReference type="Proteomes" id="UP000236630"/>
    </source>
</evidence>
<proteinExistence type="predicted"/>
<gene>
    <name evidence="2" type="ORF">CUMW_251050</name>
</gene>
<dbReference type="Proteomes" id="UP000236630">
    <property type="component" value="Unassembled WGS sequence"/>
</dbReference>
<accession>A0A2H5QQ20</accession>
<dbReference type="EMBL" id="BDQV01000611">
    <property type="protein sequence ID" value="GAY66720.1"/>
    <property type="molecule type" value="Genomic_DNA"/>
</dbReference>
<keyword evidence="3" id="KW-1185">Reference proteome</keyword>
<organism evidence="2 3">
    <name type="scientific">Citrus unshiu</name>
    <name type="common">Satsuma mandarin</name>
    <name type="synonym">Citrus nobilis var. unshiu</name>
    <dbReference type="NCBI Taxonomy" id="55188"/>
    <lineage>
        <taxon>Eukaryota</taxon>
        <taxon>Viridiplantae</taxon>
        <taxon>Streptophyta</taxon>
        <taxon>Embryophyta</taxon>
        <taxon>Tracheophyta</taxon>
        <taxon>Spermatophyta</taxon>
        <taxon>Magnoliopsida</taxon>
        <taxon>eudicotyledons</taxon>
        <taxon>Gunneridae</taxon>
        <taxon>Pentapetalae</taxon>
        <taxon>rosids</taxon>
        <taxon>malvids</taxon>
        <taxon>Sapindales</taxon>
        <taxon>Rutaceae</taxon>
        <taxon>Aurantioideae</taxon>
        <taxon>Citrus</taxon>
    </lineage>
</organism>
<dbReference type="AlphaFoldDB" id="A0A2H5QQ20"/>
<reference evidence="2 3" key="1">
    <citation type="journal article" date="2017" name="Front. Genet.">
        <title>Draft sequencing of the heterozygous diploid genome of Satsuma (Citrus unshiu Marc.) using a hybrid assembly approach.</title>
        <authorList>
            <person name="Shimizu T."/>
            <person name="Tanizawa Y."/>
            <person name="Mochizuki T."/>
            <person name="Nagasaki H."/>
            <person name="Yoshioka T."/>
            <person name="Toyoda A."/>
            <person name="Fujiyama A."/>
            <person name="Kaminuma E."/>
            <person name="Nakamura Y."/>
        </authorList>
    </citation>
    <scope>NUCLEOTIDE SEQUENCE [LARGE SCALE GENOMIC DNA]</scope>
    <source>
        <strain evidence="3">cv. Miyagawa wase</strain>
    </source>
</reference>
<comment type="caution">
    <text evidence="2">The sequence shown here is derived from an EMBL/GenBank/DDBJ whole genome shotgun (WGS) entry which is preliminary data.</text>
</comment>
<feature type="compositionally biased region" description="Low complexity" evidence="1">
    <location>
        <begin position="11"/>
        <end position="21"/>
    </location>
</feature>
<feature type="non-terminal residue" evidence="2">
    <location>
        <position position="1"/>
    </location>
</feature>
<evidence type="ECO:0000313" key="2">
    <source>
        <dbReference type="EMBL" id="GAY66720.1"/>
    </source>
</evidence>
<protein>
    <submittedName>
        <fullName evidence="2">Uncharacterized protein</fullName>
    </submittedName>
</protein>
<sequence length="115" mass="13074">IKANQNKLKNLSSYPSPHSLPLSHPLCPSRLSLSPTKLVPLSLTHKLTVNILLRSQLTHHQNRNHDARLRRIQCRGSLLDAESAYNAYNCERKMNNQLPGSVRLEARKVDIETFV</sequence>
<evidence type="ECO:0000256" key="1">
    <source>
        <dbReference type="SAM" id="MobiDB-lite"/>
    </source>
</evidence>
<feature type="region of interest" description="Disordered" evidence="1">
    <location>
        <begin position="1"/>
        <end position="21"/>
    </location>
</feature>
<feature type="compositionally biased region" description="Polar residues" evidence="1">
    <location>
        <begin position="1"/>
        <end position="10"/>
    </location>
</feature>
<name>A0A2H5QQ20_CITUN</name>